<sequence>MSHSNIEETEPLLTDARTPNDPDDEETLRGSSSNFGGTSSEPPQPRTPRTREAPRDHTNFLPLRHGKFTRLETMLAFTCLLLLILMSIFAGGGWIKKSVIPEDKGNYGYFDILYEENQKLLRNILEDDFQSLQVTRLPSPSSSIDKKNFYNLQSFYQSCMDEDRISQLGGAPLVPLLERLFENFPVEDKFSLFNNFGHQNDSFQQAVSLDLLNLTNALSNLSTIGVQPLFAFFVDADAKNPSENALYLTQSGLVLPSKEYYEDEHVMKTYKSVMAELLGRALDNRSNFIIEMGYSKSDNVIDDIYEYSIERVWFKGWEEIVDKIIEFEKALAKISLSPLKIFLLNPSEEFYDPEATYNKHTIRSLEELSPTFYWSYYISSLLPPTVSDPPSKLILTSNQYFENLSILVEKTPPQILQAYLAWQIIAEHANSLDEKFQAPLRRLKAKLRGVDENVKPKRWEVCLRSVDEALGFMAGRYYVLKAFGGHSIDIANQMITSIKEAFVSRLPALNWLDKETRELAVEKVNAIIQKVGYPTKSPNTSDPLSLQDYYRDVKFDQDDYFGNLLSSYLWASDKTWKNVDKPVDRDRILQFPYFSSKAPEYINYGAIGTVIGHELTHGFDNYGRQYDAAGRLIQWWSNDTIENFKGKAKCFVEQYSNYTINGTKGEPVHLNGRLTLGENLADNGGVNVTPCAATQHMSEVSNDLNGEYNNYLLPGFGNLTREQLFFIAFGHSWCSKTRPETAVERVRTDPHSPPAWRVNGVLRNSGNFSEAFKCKLGSKMNPVNKCAL</sequence>
<keyword evidence="9" id="KW-1133">Transmembrane helix</keyword>
<feature type="domain" description="Peptidase M13 N-terminal" evidence="11">
    <location>
        <begin position="89"/>
        <end position="534"/>
    </location>
</feature>
<dbReference type="GO" id="GO:0005886">
    <property type="term" value="C:plasma membrane"/>
    <property type="evidence" value="ECO:0007669"/>
    <property type="project" value="TreeGrafter"/>
</dbReference>
<evidence type="ECO:0000256" key="4">
    <source>
        <dbReference type="ARBA" id="ARBA00022723"/>
    </source>
</evidence>
<feature type="non-terminal residue" evidence="12">
    <location>
        <position position="1"/>
    </location>
</feature>
<dbReference type="OrthoDB" id="6475849at2759"/>
<keyword evidence="9" id="KW-0472">Membrane</keyword>
<comment type="cofactor">
    <cofactor evidence="1">
        <name>Zn(2+)</name>
        <dbReference type="ChEBI" id="CHEBI:29105"/>
    </cofactor>
</comment>
<dbReference type="CDD" id="cd08662">
    <property type="entry name" value="M13"/>
    <property type="match status" value="1"/>
</dbReference>
<feature type="compositionally biased region" description="Basic and acidic residues" evidence="8">
    <location>
        <begin position="49"/>
        <end position="58"/>
    </location>
</feature>
<gene>
    <name evidence="12" type="ORF">CPELLU_LOCUS10244</name>
</gene>
<dbReference type="SUPFAM" id="SSF55486">
    <property type="entry name" value="Metalloproteases ('zincins'), catalytic domain"/>
    <property type="match status" value="1"/>
</dbReference>
<dbReference type="PANTHER" id="PTHR11733:SF167">
    <property type="entry name" value="FI17812P1-RELATED"/>
    <property type="match status" value="1"/>
</dbReference>
<keyword evidence="7" id="KW-0482">Metalloprotease</keyword>
<accession>A0A9N9E9D1</accession>
<keyword evidence="6" id="KW-0862">Zinc</keyword>
<dbReference type="EMBL" id="CAJVQA010008365">
    <property type="protein sequence ID" value="CAG8670461.1"/>
    <property type="molecule type" value="Genomic_DNA"/>
</dbReference>
<dbReference type="InterPro" id="IPR018497">
    <property type="entry name" value="Peptidase_M13_C"/>
</dbReference>
<dbReference type="PRINTS" id="PR00786">
    <property type="entry name" value="NEPRILYSIN"/>
</dbReference>
<feature type="region of interest" description="Disordered" evidence="8">
    <location>
        <begin position="1"/>
        <end position="59"/>
    </location>
</feature>
<dbReference type="Gene3D" id="3.40.390.10">
    <property type="entry name" value="Collagenase (Catalytic Domain)"/>
    <property type="match status" value="1"/>
</dbReference>
<dbReference type="AlphaFoldDB" id="A0A9N9E9D1"/>
<keyword evidence="3" id="KW-0645">Protease</keyword>
<keyword evidence="9" id="KW-0812">Transmembrane</keyword>
<evidence type="ECO:0000256" key="8">
    <source>
        <dbReference type="SAM" id="MobiDB-lite"/>
    </source>
</evidence>
<comment type="caution">
    <text evidence="12">The sequence shown here is derived from an EMBL/GenBank/DDBJ whole genome shotgun (WGS) entry which is preliminary data.</text>
</comment>
<reference evidence="12" key="1">
    <citation type="submission" date="2021-06" db="EMBL/GenBank/DDBJ databases">
        <authorList>
            <person name="Kallberg Y."/>
            <person name="Tangrot J."/>
            <person name="Rosling A."/>
        </authorList>
    </citation>
    <scope>NUCLEOTIDE SEQUENCE</scope>
    <source>
        <strain evidence="12">FL966</strain>
    </source>
</reference>
<keyword evidence="4" id="KW-0479">Metal-binding</keyword>
<name>A0A9N9E9D1_9GLOM</name>
<evidence type="ECO:0000256" key="2">
    <source>
        <dbReference type="ARBA" id="ARBA00007357"/>
    </source>
</evidence>
<dbReference type="InterPro" id="IPR008753">
    <property type="entry name" value="Peptidase_M13_N"/>
</dbReference>
<proteinExistence type="inferred from homology"/>
<feature type="domain" description="Peptidase M13 C-terminal" evidence="10">
    <location>
        <begin position="588"/>
        <end position="787"/>
    </location>
</feature>
<evidence type="ECO:0000259" key="10">
    <source>
        <dbReference type="Pfam" id="PF01431"/>
    </source>
</evidence>
<dbReference type="GO" id="GO:0004222">
    <property type="term" value="F:metalloendopeptidase activity"/>
    <property type="evidence" value="ECO:0007669"/>
    <property type="project" value="InterPro"/>
</dbReference>
<feature type="compositionally biased region" description="Polar residues" evidence="8">
    <location>
        <begin position="29"/>
        <end position="40"/>
    </location>
</feature>
<dbReference type="InterPro" id="IPR024079">
    <property type="entry name" value="MetalloPept_cat_dom_sf"/>
</dbReference>
<evidence type="ECO:0000256" key="9">
    <source>
        <dbReference type="SAM" id="Phobius"/>
    </source>
</evidence>
<organism evidence="12 13">
    <name type="scientific">Cetraspora pellucida</name>
    <dbReference type="NCBI Taxonomy" id="1433469"/>
    <lineage>
        <taxon>Eukaryota</taxon>
        <taxon>Fungi</taxon>
        <taxon>Fungi incertae sedis</taxon>
        <taxon>Mucoromycota</taxon>
        <taxon>Glomeromycotina</taxon>
        <taxon>Glomeromycetes</taxon>
        <taxon>Diversisporales</taxon>
        <taxon>Gigasporaceae</taxon>
        <taxon>Cetraspora</taxon>
    </lineage>
</organism>
<protein>
    <submittedName>
        <fullName evidence="12">1411_t:CDS:1</fullName>
    </submittedName>
</protein>
<feature type="transmembrane region" description="Helical" evidence="9">
    <location>
        <begin position="74"/>
        <end position="95"/>
    </location>
</feature>
<evidence type="ECO:0000259" key="11">
    <source>
        <dbReference type="Pfam" id="PF05649"/>
    </source>
</evidence>
<dbReference type="PROSITE" id="PS51885">
    <property type="entry name" value="NEPRILYSIN"/>
    <property type="match status" value="1"/>
</dbReference>
<evidence type="ECO:0000256" key="1">
    <source>
        <dbReference type="ARBA" id="ARBA00001947"/>
    </source>
</evidence>
<dbReference type="Pfam" id="PF05649">
    <property type="entry name" value="Peptidase_M13_N"/>
    <property type="match status" value="1"/>
</dbReference>
<keyword evidence="13" id="KW-1185">Reference proteome</keyword>
<evidence type="ECO:0000256" key="6">
    <source>
        <dbReference type="ARBA" id="ARBA00022833"/>
    </source>
</evidence>
<comment type="similarity">
    <text evidence="2">Belongs to the peptidase M13 family.</text>
</comment>
<keyword evidence="5" id="KW-0378">Hydrolase</keyword>
<dbReference type="PANTHER" id="PTHR11733">
    <property type="entry name" value="ZINC METALLOPROTEASE FAMILY M13 NEPRILYSIN-RELATED"/>
    <property type="match status" value="1"/>
</dbReference>
<evidence type="ECO:0000256" key="7">
    <source>
        <dbReference type="ARBA" id="ARBA00023049"/>
    </source>
</evidence>
<evidence type="ECO:0000313" key="12">
    <source>
        <dbReference type="EMBL" id="CAG8670461.1"/>
    </source>
</evidence>
<evidence type="ECO:0000313" key="13">
    <source>
        <dbReference type="Proteomes" id="UP000789759"/>
    </source>
</evidence>
<dbReference type="GO" id="GO:0046872">
    <property type="term" value="F:metal ion binding"/>
    <property type="evidence" value="ECO:0007669"/>
    <property type="project" value="UniProtKB-KW"/>
</dbReference>
<dbReference type="GO" id="GO:0016485">
    <property type="term" value="P:protein processing"/>
    <property type="evidence" value="ECO:0007669"/>
    <property type="project" value="TreeGrafter"/>
</dbReference>
<dbReference type="InterPro" id="IPR000718">
    <property type="entry name" value="Peptidase_M13"/>
</dbReference>
<evidence type="ECO:0000256" key="5">
    <source>
        <dbReference type="ARBA" id="ARBA00022801"/>
    </source>
</evidence>
<dbReference type="Proteomes" id="UP000789759">
    <property type="component" value="Unassembled WGS sequence"/>
</dbReference>
<dbReference type="Pfam" id="PF01431">
    <property type="entry name" value="Peptidase_M13"/>
    <property type="match status" value="1"/>
</dbReference>
<evidence type="ECO:0000256" key="3">
    <source>
        <dbReference type="ARBA" id="ARBA00022670"/>
    </source>
</evidence>